<protein>
    <submittedName>
        <fullName evidence="1">Uncharacterized protein</fullName>
    </submittedName>
</protein>
<dbReference type="EMBL" id="AC147962">
    <property type="protein sequence ID" value="AAT76356.1"/>
    <property type="molecule type" value="Genomic_DNA"/>
</dbReference>
<dbReference type="AlphaFoldDB" id="Q6F2F9"/>
<dbReference type="Proteomes" id="UP000000763">
    <property type="component" value="Chromosome 3"/>
</dbReference>
<proteinExistence type="predicted"/>
<reference evidence="2" key="2">
    <citation type="journal article" date="2008" name="Nucleic Acids Res.">
        <title>The rice annotation project database (RAP-DB): 2008 update.</title>
        <authorList>
            <consortium name="The rice annotation project (RAP)"/>
        </authorList>
    </citation>
    <scope>GENOME REANNOTATION</scope>
    <source>
        <strain evidence="2">cv. Nipponbare</strain>
    </source>
</reference>
<sequence length="145" mass="15847">MAATKTVDDESVESYVTQMMHGPLVDVRHGEAEPRRAERRHLIAHLERFHGRHAGWDRHRLEVNGDAGDAEVIGAIPGVLEEGHGVAAETFGDLHGQRCKELEWSADGHAIAAAASRWGLVGITWCAIGSILGNSKILSPLFLWK</sequence>
<accession>Q6F2F9</accession>
<reference evidence="2" key="1">
    <citation type="journal article" date="2005" name="Nature">
        <title>The map-based sequence of the rice genome.</title>
        <authorList>
            <consortium name="International rice genome sequencing project (IRGSP)"/>
            <person name="Matsumoto T."/>
            <person name="Wu J."/>
            <person name="Kanamori H."/>
            <person name="Katayose Y."/>
            <person name="Fujisawa M."/>
            <person name="Namiki N."/>
            <person name="Mizuno H."/>
            <person name="Yamamoto K."/>
            <person name="Antonio B.A."/>
            <person name="Baba T."/>
            <person name="Sakata K."/>
            <person name="Nagamura Y."/>
            <person name="Aoki H."/>
            <person name="Arikawa K."/>
            <person name="Arita K."/>
            <person name="Bito T."/>
            <person name="Chiden Y."/>
            <person name="Fujitsuka N."/>
            <person name="Fukunaka R."/>
            <person name="Hamada M."/>
            <person name="Harada C."/>
            <person name="Hayashi A."/>
            <person name="Hijishita S."/>
            <person name="Honda M."/>
            <person name="Hosokawa S."/>
            <person name="Ichikawa Y."/>
            <person name="Idonuma A."/>
            <person name="Iijima M."/>
            <person name="Ikeda M."/>
            <person name="Ikeno M."/>
            <person name="Ito K."/>
            <person name="Ito S."/>
            <person name="Ito T."/>
            <person name="Ito Y."/>
            <person name="Ito Y."/>
            <person name="Iwabuchi A."/>
            <person name="Kamiya K."/>
            <person name="Karasawa W."/>
            <person name="Kurita K."/>
            <person name="Katagiri S."/>
            <person name="Kikuta A."/>
            <person name="Kobayashi H."/>
            <person name="Kobayashi N."/>
            <person name="Machita K."/>
            <person name="Maehara T."/>
            <person name="Masukawa M."/>
            <person name="Mizubayashi T."/>
            <person name="Mukai Y."/>
            <person name="Nagasaki H."/>
            <person name="Nagata Y."/>
            <person name="Naito S."/>
            <person name="Nakashima M."/>
            <person name="Nakama Y."/>
            <person name="Nakamichi Y."/>
            <person name="Nakamura M."/>
            <person name="Meguro A."/>
            <person name="Negishi M."/>
            <person name="Ohta I."/>
            <person name="Ohta T."/>
            <person name="Okamoto M."/>
            <person name="Ono N."/>
            <person name="Saji S."/>
            <person name="Sakaguchi M."/>
            <person name="Sakai K."/>
            <person name="Shibata M."/>
            <person name="Shimokawa T."/>
            <person name="Song J."/>
            <person name="Takazaki Y."/>
            <person name="Terasawa K."/>
            <person name="Tsugane M."/>
            <person name="Tsuji K."/>
            <person name="Ueda S."/>
            <person name="Waki K."/>
            <person name="Yamagata H."/>
            <person name="Yamamoto M."/>
            <person name="Yamamoto S."/>
            <person name="Yamane H."/>
            <person name="Yoshiki S."/>
            <person name="Yoshihara R."/>
            <person name="Yukawa K."/>
            <person name="Zhong H."/>
            <person name="Yano M."/>
            <person name="Yuan Q."/>
            <person name="Ouyang S."/>
            <person name="Liu J."/>
            <person name="Jones K.M."/>
            <person name="Gansberger K."/>
            <person name="Moffat K."/>
            <person name="Hill J."/>
            <person name="Bera J."/>
            <person name="Fadrosh D."/>
            <person name="Jin S."/>
            <person name="Johri S."/>
            <person name="Kim M."/>
            <person name="Overton L."/>
            <person name="Reardon M."/>
            <person name="Tsitrin T."/>
            <person name="Vuong H."/>
            <person name="Weaver B."/>
            <person name="Ciecko A."/>
            <person name="Tallon L."/>
            <person name="Jackson J."/>
            <person name="Pai G."/>
            <person name="Aken S.V."/>
            <person name="Utterback T."/>
            <person name="Reidmuller S."/>
            <person name="Feldblyum T."/>
            <person name="Hsiao J."/>
            <person name="Zismann V."/>
            <person name="Iobst S."/>
            <person name="de Vazeille A.R."/>
            <person name="Buell C.R."/>
            <person name="Ying K."/>
            <person name="Li Y."/>
            <person name="Lu T."/>
            <person name="Huang Y."/>
            <person name="Zhao Q."/>
            <person name="Feng Q."/>
            <person name="Zhang L."/>
            <person name="Zhu J."/>
            <person name="Weng Q."/>
            <person name="Mu J."/>
            <person name="Lu Y."/>
            <person name="Fan D."/>
            <person name="Liu Y."/>
            <person name="Guan J."/>
            <person name="Zhang Y."/>
            <person name="Yu S."/>
            <person name="Liu X."/>
            <person name="Zhang Y."/>
            <person name="Hong G."/>
            <person name="Han B."/>
            <person name="Choisne N."/>
            <person name="Demange N."/>
            <person name="Orjeda G."/>
            <person name="Samain S."/>
            <person name="Cattolico L."/>
            <person name="Pelletier E."/>
            <person name="Couloux A."/>
            <person name="Segurens B."/>
            <person name="Wincker P."/>
            <person name="D'Hont A."/>
            <person name="Scarpelli C."/>
            <person name="Weissenbach J."/>
            <person name="Salanoubat M."/>
            <person name="Quetier F."/>
            <person name="Yu Y."/>
            <person name="Kim H.R."/>
            <person name="Rambo T."/>
            <person name="Currie J."/>
            <person name="Collura K."/>
            <person name="Luo M."/>
            <person name="Yang T."/>
            <person name="Ammiraju J.S.S."/>
            <person name="Engler F."/>
            <person name="Soderlund C."/>
            <person name="Wing R.A."/>
            <person name="Palmer L.E."/>
            <person name="de la Bastide M."/>
            <person name="Spiegel L."/>
            <person name="Nascimento L."/>
            <person name="Zutavern T."/>
            <person name="O'Shaughnessy A."/>
            <person name="Dike S."/>
            <person name="Dedhia N."/>
            <person name="Preston R."/>
            <person name="Balija V."/>
            <person name="McCombie W.R."/>
            <person name="Chow T."/>
            <person name="Chen H."/>
            <person name="Chung M."/>
            <person name="Chen C."/>
            <person name="Shaw J."/>
            <person name="Wu H."/>
            <person name="Hsiao K."/>
            <person name="Chao Y."/>
            <person name="Chu M."/>
            <person name="Cheng C."/>
            <person name="Hour A."/>
            <person name="Lee P."/>
            <person name="Lin S."/>
            <person name="Lin Y."/>
            <person name="Liou J."/>
            <person name="Liu S."/>
            <person name="Hsing Y."/>
            <person name="Raghuvanshi S."/>
            <person name="Mohanty A."/>
            <person name="Bharti A.K."/>
            <person name="Gaur A."/>
            <person name="Gupta V."/>
            <person name="Kumar D."/>
            <person name="Ravi V."/>
            <person name="Vij S."/>
            <person name="Kapur A."/>
            <person name="Khurana P."/>
            <person name="Khurana P."/>
            <person name="Khurana J.P."/>
            <person name="Tyagi A.K."/>
            <person name="Gaikwad K."/>
            <person name="Singh A."/>
            <person name="Dalal V."/>
            <person name="Srivastava S."/>
            <person name="Dixit A."/>
            <person name="Pal A.K."/>
            <person name="Ghazi I.A."/>
            <person name="Yadav M."/>
            <person name="Pandit A."/>
            <person name="Bhargava A."/>
            <person name="Sureshbabu K."/>
            <person name="Batra K."/>
            <person name="Sharma T.R."/>
            <person name="Mohapatra T."/>
            <person name="Singh N.K."/>
            <person name="Messing J."/>
            <person name="Nelson A.B."/>
            <person name="Fuks G."/>
            <person name="Kavchok S."/>
            <person name="Keizer G."/>
            <person name="Linton E."/>
            <person name="Llaca V."/>
            <person name="Song R."/>
            <person name="Tanyolac B."/>
            <person name="Young S."/>
            <person name="Ho-Il K."/>
            <person name="Hahn J.H."/>
            <person name="Sangsakoo G."/>
            <person name="Vanavichit A."/>
            <person name="de Mattos Luiz.A.T."/>
            <person name="Zimmer P.D."/>
            <person name="Malone G."/>
            <person name="Dellagostin O."/>
            <person name="de Oliveira A.C."/>
            <person name="Bevan M."/>
            <person name="Bancroft I."/>
            <person name="Minx P."/>
            <person name="Cordum H."/>
            <person name="Wilson R."/>
            <person name="Cheng Z."/>
            <person name="Jin W."/>
            <person name="Jiang J."/>
            <person name="Leong S.A."/>
            <person name="Iwama H."/>
            <person name="Gojobori T."/>
            <person name="Itoh T."/>
            <person name="Niimura Y."/>
            <person name="Fujii Y."/>
            <person name="Habara T."/>
            <person name="Sakai H."/>
            <person name="Sato Y."/>
            <person name="Wilson G."/>
            <person name="Kumar K."/>
            <person name="McCouch S."/>
            <person name="Juretic N."/>
            <person name="Hoen D."/>
            <person name="Wright S."/>
            <person name="Bruskiewich R."/>
            <person name="Bureau T."/>
            <person name="Miyao A."/>
            <person name="Hirochika H."/>
            <person name="Nishikawa T."/>
            <person name="Kadowaki K."/>
            <person name="Sugiura M."/>
            <person name="Burr B."/>
            <person name="Sasaki T."/>
        </authorList>
    </citation>
    <scope>NUCLEOTIDE SEQUENCE [LARGE SCALE GENOMIC DNA]</scope>
    <source>
        <strain evidence="2">cv. Nipponbare</strain>
    </source>
</reference>
<evidence type="ECO:0000313" key="1">
    <source>
        <dbReference type="EMBL" id="AAT76356.1"/>
    </source>
</evidence>
<gene>
    <name evidence="1" type="primary">OSJNBa0083K01.27</name>
</gene>
<name>Q6F2F9_ORYSJ</name>
<evidence type="ECO:0000313" key="2">
    <source>
        <dbReference type="Proteomes" id="UP000000763"/>
    </source>
</evidence>
<organism evidence="1 2">
    <name type="scientific">Oryza sativa subsp. japonica</name>
    <name type="common">Rice</name>
    <dbReference type="NCBI Taxonomy" id="39947"/>
    <lineage>
        <taxon>Eukaryota</taxon>
        <taxon>Viridiplantae</taxon>
        <taxon>Streptophyta</taxon>
        <taxon>Embryophyta</taxon>
        <taxon>Tracheophyta</taxon>
        <taxon>Spermatophyta</taxon>
        <taxon>Magnoliopsida</taxon>
        <taxon>Liliopsida</taxon>
        <taxon>Poales</taxon>
        <taxon>Poaceae</taxon>
        <taxon>BOP clade</taxon>
        <taxon>Oryzoideae</taxon>
        <taxon>Oryzeae</taxon>
        <taxon>Oryzinae</taxon>
        <taxon>Oryza</taxon>
        <taxon>Oryza sativa</taxon>
    </lineage>
</organism>